<dbReference type="Proteomes" id="UP000315349">
    <property type="component" value="Chromosome"/>
</dbReference>
<reference evidence="2 3" key="1">
    <citation type="submission" date="2019-02" db="EMBL/GenBank/DDBJ databases">
        <title>Deep-cultivation of Planctomycetes and their phenomic and genomic characterization uncovers novel biology.</title>
        <authorList>
            <person name="Wiegand S."/>
            <person name="Jogler M."/>
            <person name="Boedeker C."/>
            <person name="Pinto D."/>
            <person name="Vollmers J."/>
            <person name="Rivas-Marin E."/>
            <person name="Kohn T."/>
            <person name="Peeters S.H."/>
            <person name="Heuer A."/>
            <person name="Rast P."/>
            <person name="Oberbeckmann S."/>
            <person name="Bunk B."/>
            <person name="Jeske O."/>
            <person name="Meyerdierks A."/>
            <person name="Storesund J.E."/>
            <person name="Kallscheuer N."/>
            <person name="Luecker S."/>
            <person name="Lage O.M."/>
            <person name="Pohl T."/>
            <person name="Merkel B.J."/>
            <person name="Hornburger P."/>
            <person name="Mueller R.-W."/>
            <person name="Bruemmer F."/>
            <person name="Labrenz M."/>
            <person name="Spormann A.M."/>
            <person name="Op den Camp H."/>
            <person name="Overmann J."/>
            <person name="Amann R."/>
            <person name="Jetten M.S.M."/>
            <person name="Mascher T."/>
            <person name="Medema M.H."/>
            <person name="Devos D.P."/>
            <person name="Kaster A.-K."/>
            <person name="Ovreas L."/>
            <person name="Rohde M."/>
            <person name="Galperin M.Y."/>
            <person name="Jogler C."/>
        </authorList>
    </citation>
    <scope>NUCLEOTIDE SEQUENCE [LARGE SCALE GENOMIC DNA]</scope>
    <source>
        <strain evidence="2 3">Spb1</strain>
    </source>
</reference>
<dbReference type="EMBL" id="CP036299">
    <property type="protein sequence ID" value="QDV30761.1"/>
    <property type="molecule type" value="Genomic_DNA"/>
</dbReference>
<evidence type="ECO:0000313" key="3">
    <source>
        <dbReference type="Proteomes" id="UP000315349"/>
    </source>
</evidence>
<keyword evidence="3" id="KW-1185">Reference proteome</keyword>
<accession>A0A518GQK7</accession>
<name>A0A518GQK7_9PLAN</name>
<gene>
    <name evidence="2" type="ORF">Spb1_26950</name>
</gene>
<evidence type="ECO:0000313" key="2">
    <source>
        <dbReference type="EMBL" id="QDV30761.1"/>
    </source>
</evidence>
<sequence length="186" mass="20722">MGFMLTVMNPSELMASHAEMQATSKTVAVERNQRSICPSSWRFGLWSLLLAVTAITSSCASWQNDRQLSFQSCPWPAGQQVREVLKITPLGTEREEAMAKLQKAGIQGSYGANQSIFYCDVWRREDSIWHINVALLFDENNVVYATMPDIDGQMVESPKSAKGKPFVNQNAAEPTQNATSDDPFLQ</sequence>
<protein>
    <submittedName>
        <fullName evidence="2">Uncharacterized protein</fullName>
    </submittedName>
</protein>
<evidence type="ECO:0000256" key="1">
    <source>
        <dbReference type="SAM" id="MobiDB-lite"/>
    </source>
</evidence>
<dbReference type="KEGG" id="peh:Spb1_26950"/>
<dbReference type="AlphaFoldDB" id="A0A518GQK7"/>
<organism evidence="2 3">
    <name type="scientific">Planctopirus ephydatiae</name>
    <dbReference type="NCBI Taxonomy" id="2528019"/>
    <lineage>
        <taxon>Bacteria</taxon>
        <taxon>Pseudomonadati</taxon>
        <taxon>Planctomycetota</taxon>
        <taxon>Planctomycetia</taxon>
        <taxon>Planctomycetales</taxon>
        <taxon>Planctomycetaceae</taxon>
        <taxon>Planctopirus</taxon>
    </lineage>
</organism>
<feature type="compositionally biased region" description="Polar residues" evidence="1">
    <location>
        <begin position="167"/>
        <end position="180"/>
    </location>
</feature>
<proteinExistence type="predicted"/>
<feature type="region of interest" description="Disordered" evidence="1">
    <location>
        <begin position="155"/>
        <end position="186"/>
    </location>
</feature>